<reference evidence="3 4" key="1">
    <citation type="submission" date="2019-02" db="EMBL/GenBank/DDBJ databases">
        <title>Deep-cultivation of Planctomycetes and their phenomic and genomic characterization uncovers novel biology.</title>
        <authorList>
            <person name="Wiegand S."/>
            <person name="Jogler M."/>
            <person name="Boedeker C."/>
            <person name="Pinto D."/>
            <person name="Vollmers J."/>
            <person name="Rivas-Marin E."/>
            <person name="Kohn T."/>
            <person name="Peeters S.H."/>
            <person name="Heuer A."/>
            <person name="Rast P."/>
            <person name="Oberbeckmann S."/>
            <person name="Bunk B."/>
            <person name="Jeske O."/>
            <person name="Meyerdierks A."/>
            <person name="Storesund J.E."/>
            <person name="Kallscheuer N."/>
            <person name="Luecker S."/>
            <person name="Lage O.M."/>
            <person name="Pohl T."/>
            <person name="Merkel B.J."/>
            <person name="Hornburger P."/>
            <person name="Mueller R.-W."/>
            <person name="Bruemmer F."/>
            <person name="Labrenz M."/>
            <person name="Spormann A.M."/>
            <person name="Op den Camp H."/>
            <person name="Overmann J."/>
            <person name="Amann R."/>
            <person name="Jetten M.S.M."/>
            <person name="Mascher T."/>
            <person name="Medema M.H."/>
            <person name="Devos D.P."/>
            <person name="Kaster A.-K."/>
            <person name="Ovreas L."/>
            <person name="Rohde M."/>
            <person name="Galperin M.Y."/>
            <person name="Jogler C."/>
        </authorList>
    </citation>
    <scope>NUCLEOTIDE SEQUENCE [LARGE SCALE GENOMIC DNA]</scope>
    <source>
        <strain evidence="3 4">ElP</strain>
    </source>
</reference>
<keyword evidence="2" id="KW-1133">Transmembrane helix</keyword>
<feature type="transmembrane region" description="Helical" evidence="2">
    <location>
        <begin position="70"/>
        <end position="89"/>
    </location>
</feature>
<dbReference type="OrthoDB" id="9883885at2"/>
<name>A0A518HDR9_9BACT</name>
<accession>A0A518HDR9</accession>
<feature type="region of interest" description="Disordered" evidence="1">
    <location>
        <begin position="1"/>
        <end position="32"/>
    </location>
</feature>
<dbReference type="AlphaFoldDB" id="A0A518HDR9"/>
<evidence type="ECO:0000313" key="4">
    <source>
        <dbReference type="Proteomes" id="UP000317835"/>
    </source>
</evidence>
<dbReference type="Proteomes" id="UP000317835">
    <property type="component" value="Chromosome"/>
</dbReference>
<keyword evidence="2" id="KW-0472">Membrane</keyword>
<proteinExistence type="predicted"/>
<dbReference type="KEGG" id="tpla:ElP_69680"/>
<dbReference type="EMBL" id="CP036426">
    <property type="protein sequence ID" value="QDV39007.1"/>
    <property type="molecule type" value="Genomic_DNA"/>
</dbReference>
<keyword evidence="2" id="KW-0812">Transmembrane</keyword>
<evidence type="ECO:0008006" key="5">
    <source>
        <dbReference type="Google" id="ProtNLM"/>
    </source>
</evidence>
<keyword evidence="4" id="KW-1185">Reference proteome</keyword>
<feature type="compositionally biased region" description="Polar residues" evidence="1">
    <location>
        <begin position="8"/>
        <end position="18"/>
    </location>
</feature>
<dbReference type="RefSeq" id="WP_145277952.1">
    <property type="nucleotide sequence ID" value="NZ_CP036426.1"/>
</dbReference>
<gene>
    <name evidence="3" type="ORF">ElP_69680</name>
</gene>
<evidence type="ECO:0000256" key="2">
    <source>
        <dbReference type="SAM" id="Phobius"/>
    </source>
</evidence>
<evidence type="ECO:0000313" key="3">
    <source>
        <dbReference type="EMBL" id="QDV39007.1"/>
    </source>
</evidence>
<sequence length="159" mass="17257">MATRRKGSSNNGRSTQQRAQDERDRLAEQLSERADQLAGHAEDLADRAQHMAMQADRRVRGAVDRRPMTAIWTSFGVGLGLGLAVVALMPRDRRSGWSLDDLSGSLRHLGERVEAMGRSATRQASGYAHDLGDRASGYAHDLGDSASRRAKDAAGLLGF</sequence>
<evidence type="ECO:0000256" key="1">
    <source>
        <dbReference type="SAM" id="MobiDB-lite"/>
    </source>
</evidence>
<organism evidence="3 4">
    <name type="scientific">Tautonia plasticadhaerens</name>
    <dbReference type="NCBI Taxonomy" id="2527974"/>
    <lineage>
        <taxon>Bacteria</taxon>
        <taxon>Pseudomonadati</taxon>
        <taxon>Planctomycetota</taxon>
        <taxon>Planctomycetia</taxon>
        <taxon>Isosphaerales</taxon>
        <taxon>Isosphaeraceae</taxon>
        <taxon>Tautonia</taxon>
    </lineage>
</organism>
<protein>
    <recommendedName>
        <fullName evidence="5">YtxH-like protein</fullName>
    </recommendedName>
</protein>
<feature type="compositionally biased region" description="Basic and acidic residues" evidence="1">
    <location>
        <begin position="19"/>
        <end position="32"/>
    </location>
</feature>